<dbReference type="EMBL" id="JAGGMR010000001">
    <property type="protein sequence ID" value="MBP2190190.1"/>
    <property type="molecule type" value="Genomic_DNA"/>
</dbReference>
<dbReference type="RefSeq" id="WP_209889978.1">
    <property type="nucleotide sequence ID" value="NZ_JAGGMR010000001.1"/>
</dbReference>
<evidence type="ECO:0000313" key="3">
    <source>
        <dbReference type="Proteomes" id="UP001519325"/>
    </source>
</evidence>
<evidence type="ECO:0000313" key="2">
    <source>
        <dbReference type="EMBL" id="MBP2190190.1"/>
    </source>
</evidence>
<keyword evidence="3" id="KW-1185">Reference proteome</keyword>
<reference evidence="2 3" key="1">
    <citation type="submission" date="2021-03" db="EMBL/GenBank/DDBJ databases">
        <title>Sequencing the genomes of 1000 actinobacteria strains.</title>
        <authorList>
            <person name="Klenk H.-P."/>
        </authorList>
    </citation>
    <scope>NUCLEOTIDE SEQUENCE [LARGE SCALE GENOMIC DNA]</scope>
    <source>
        <strain evidence="2 3">DSM 45516</strain>
    </source>
</reference>
<feature type="compositionally biased region" description="Basic and acidic residues" evidence="1">
    <location>
        <begin position="1"/>
        <end position="13"/>
    </location>
</feature>
<sequence>MTQESRDTDRNDNRPSSTSRWPWRAPSGFGEAVLAGVTAGLILLAGGNVVKNIDIDVGDCAIVTTVYSATFTAALPSAC</sequence>
<evidence type="ECO:0000256" key="1">
    <source>
        <dbReference type="SAM" id="MobiDB-lite"/>
    </source>
</evidence>
<organism evidence="2 3">
    <name type="scientific">Nocardia goodfellowii</name>
    <dbReference type="NCBI Taxonomy" id="882446"/>
    <lineage>
        <taxon>Bacteria</taxon>
        <taxon>Bacillati</taxon>
        <taxon>Actinomycetota</taxon>
        <taxon>Actinomycetes</taxon>
        <taxon>Mycobacteriales</taxon>
        <taxon>Nocardiaceae</taxon>
        <taxon>Nocardia</taxon>
    </lineage>
</organism>
<name>A0ABS4QGB2_9NOCA</name>
<gene>
    <name evidence="2" type="ORF">BJ987_003091</name>
</gene>
<feature type="region of interest" description="Disordered" evidence="1">
    <location>
        <begin position="1"/>
        <end position="26"/>
    </location>
</feature>
<dbReference type="Proteomes" id="UP001519325">
    <property type="component" value="Unassembled WGS sequence"/>
</dbReference>
<accession>A0ABS4QGB2</accession>
<comment type="caution">
    <text evidence="2">The sequence shown here is derived from an EMBL/GenBank/DDBJ whole genome shotgun (WGS) entry which is preliminary data.</text>
</comment>
<proteinExistence type="predicted"/>
<protein>
    <submittedName>
        <fullName evidence="2">Uncharacterized protein</fullName>
    </submittedName>
</protein>